<name>A0A835CHT3_9FABA</name>
<feature type="domain" description="RNase H type-1" evidence="1">
    <location>
        <begin position="4"/>
        <end position="67"/>
    </location>
</feature>
<dbReference type="GO" id="GO:0003676">
    <property type="term" value="F:nucleic acid binding"/>
    <property type="evidence" value="ECO:0007669"/>
    <property type="project" value="InterPro"/>
</dbReference>
<dbReference type="InterPro" id="IPR036397">
    <property type="entry name" value="RNaseH_sf"/>
</dbReference>
<dbReference type="Gene3D" id="3.30.420.10">
    <property type="entry name" value="Ribonuclease H-like superfamily/Ribonuclease H"/>
    <property type="match status" value="1"/>
</dbReference>
<dbReference type="Pfam" id="PF13456">
    <property type="entry name" value="RVT_3"/>
    <property type="match status" value="1"/>
</dbReference>
<reference evidence="2" key="1">
    <citation type="submission" date="2020-09" db="EMBL/GenBank/DDBJ databases">
        <title>Genome-Enabled Discovery of Anthraquinone Biosynthesis in Senna tora.</title>
        <authorList>
            <person name="Kang S.-H."/>
            <person name="Pandey R.P."/>
            <person name="Lee C.-M."/>
            <person name="Sim J.-S."/>
            <person name="Jeong J.-T."/>
            <person name="Choi B.-S."/>
            <person name="Jung M."/>
            <person name="Ginzburg D."/>
            <person name="Zhao K."/>
            <person name="Won S.Y."/>
            <person name="Oh T.-J."/>
            <person name="Yu Y."/>
            <person name="Kim N.-H."/>
            <person name="Lee O.R."/>
            <person name="Lee T.-H."/>
            <person name="Bashyal P."/>
            <person name="Kim T.-S."/>
            <person name="Lee W.-H."/>
            <person name="Kawkins C."/>
            <person name="Kim C.-K."/>
            <person name="Kim J.S."/>
            <person name="Ahn B.O."/>
            <person name="Rhee S.Y."/>
            <person name="Sohng J.K."/>
        </authorList>
    </citation>
    <scope>NUCLEOTIDE SEQUENCE</scope>
    <source>
        <tissue evidence="2">Leaf</tissue>
    </source>
</reference>
<dbReference type="InterPro" id="IPR002156">
    <property type="entry name" value="RNaseH_domain"/>
</dbReference>
<evidence type="ECO:0000313" key="3">
    <source>
        <dbReference type="Proteomes" id="UP000634136"/>
    </source>
</evidence>
<dbReference type="AlphaFoldDB" id="A0A835CHT3"/>
<organism evidence="2 3">
    <name type="scientific">Senna tora</name>
    <dbReference type="NCBI Taxonomy" id="362788"/>
    <lineage>
        <taxon>Eukaryota</taxon>
        <taxon>Viridiplantae</taxon>
        <taxon>Streptophyta</taxon>
        <taxon>Embryophyta</taxon>
        <taxon>Tracheophyta</taxon>
        <taxon>Spermatophyta</taxon>
        <taxon>Magnoliopsida</taxon>
        <taxon>eudicotyledons</taxon>
        <taxon>Gunneridae</taxon>
        <taxon>Pentapetalae</taxon>
        <taxon>rosids</taxon>
        <taxon>fabids</taxon>
        <taxon>Fabales</taxon>
        <taxon>Fabaceae</taxon>
        <taxon>Caesalpinioideae</taxon>
        <taxon>Cassia clade</taxon>
        <taxon>Senna</taxon>
    </lineage>
</organism>
<accession>A0A835CHT3</accession>
<dbReference type="GO" id="GO:0004523">
    <property type="term" value="F:RNA-DNA hybrid ribonuclease activity"/>
    <property type="evidence" value="ECO:0007669"/>
    <property type="project" value="InterPro"/>
</dbReference>
<protein>
    <recommendedName>
        <fullName evidence="1">RNase H type-1 domain-containing protein</fullName>
    </recommendedName>
</protein>
<comment type="caution">
    <text evidence="2">The sequence shown here is derived from an EMBL/GenBank/DDBJ whole genome shotgun (WGS) entry which is preliminary data.</text>
</comment>
<dbReference type="Proteomes" id="UP000634136">
    <property type="component" value="Unassembled WGS sequence"/>
</dbReference>
<keyword evidence="3" id="KW-1185">Reference proteome</keyword>
<dbReference type="EMBL" id="JAAIUW010000002">
    <property type="protein sequence ID" value="KAF7841936.1"/>
    <property type="molecule type" value="Genomic_DNA"/>
</dbReference>
<evidence type="ECO:0000313" key="2">
    <source>
        <dbReference type="EMBL" id="KAF7841936.1"/>
    </source>
</evidence>
<proteinExistence type="predicted"/>
<evidence type="ECO:0000259" key="1">
    <source>
        <dbReference type="Pfam" id="PF13456"/>
    </source>
</evidence>
<gene>
    <name evidence="2" type="ORF">G2W53_004234</name>
</gene>
<sequence length="99" mass="10955">MVLEAEAIRRGMEVALQLGYERIVFKTDAKLVLDQLVSMDAPSSPLLGTCRQIQEAKTLFAYASFSWKVVKDQERPKEIVTAVVGGGETRRWRAIDGGG</sequence>